<evidence type="ECO:0000256" key="5">
    <source>
        <dbReference type="SAM" id="Phobius"/>
    </source>
</evidence>
<dbReference type="Pfam" id="PF01226">
    <property type="entry name" value="Form_Nir_trans"/>
    <property type="match status" value="1"/>
</dbReference>
<feature type="transmembrane region" description="Helical" evidence="5">
    <location>
        <begin position="227"/>
        <end position="249"/>
    </location>
</feature>
<dbReference type="PANTHER" id="PTHR30520">
    <property type="entry name" value="FORMATE TRANSPORTER-RELATED"/>
    <property type="match status" value="1"/>
</dbReference>
<evidence type="ECO:0000313" key="6">
    <source>
        <dbReference type="EMBL" id="MFC6724401.1"/>
    </source>
</evidence>
<keyword evidence="3 5" id="KW-1133">Transmembrane helix</keyword>
<comment type="caution">
    <text evidence="6">The sequence shown here is derived from an EMBL/GenBank/DDBJ whole genome shotgun (WGS) entry which is preliminary data.</text>
</comment>
<evidence type="ECO:0000256" key="3">
    <source>
        <dbReference type="ARBA" id="ARBA00022989"/>
    </source>
</evidence>
<accession>A0ABD5RYJ9</accession>
<protein>
    <submittedName>
        <fullName evidence="6">Formate/nitrite transporter family protein</fullName>
    </submittedName>
</protein>
<feature type="transmembrane region" description="Helical" evidence="5">
    <location>
        <begin position="29"/>
        <end position="50"/>
    </location>
</feature>
<evidence type="ECO:0000313" key="7">
    <source>
        <dbReference type="Proteomes" id="UP001596328"/>
    </source>
</evidence>
<comment type="subcellular location">
    <subcellularLocation>
        <location evidence="1">Membrane</location>
        <topology evidence="1">Multi-pass membrane protein</topology>
    </subcellularLocation>
</comment>
<feature type="transmembrane region" description="Helical" evidence="5">
    <location>
        <begin position="62"/>
        <end position="80"/>
    </location>
</feature>
<gene>
    <name evidence="6" type="ORF">ACFQE1_08450</name>
</gene>
<dbReference type="InterPro" id="IPR000292">
    <property type="entry name" value="For/NO2_transpt"/>
</dbReference>
<dbReference type="PANTHER" id="PTHR30520:SF2">
    <property type="entry name" value="INNER MEMBRANE PROTEIN YFDC"/>
    <property type="match status" value="1"/>
</dbReference>
<evidence type="ECO:0000256" key="2">
    <source>
        <dbReference type="ARBA" id="ARBA00022692"/>
    </source>
</evidence>
<keyword evidence="7" id="KW-1185">Reference proteome</keyword>
<evidence type="ECO:0000256" key="4">
    <source>
        <dbReference type="ARBA" id="ARBA00023136"/>
    </source>
</evidence>
<reference evidence="6 7" key="1">
    <citation type="journal article" date="2019" name="Int. J. Syst. Evol. Microbiol.">
        <title>The Global Catalogue of Microorganisms (GCM) 10K type strain sequencing project: providing services to taxonomists for standard genome sequencing and annotation.</title>
        <authorList>
            <consortium name="The Broad Institute Genomics Platform"/>
            <consortium name="The Broad Institute Genome Sequencing Center for Infectious Disease"/>
            <person name="Wu L."/>
            <person name="Ma J."/>
        </authorList>
    </citation>
    <scope>NUCLEOTIDE SEQUENCE [LARGE SCALE GENOMIC DNA]</scope>
    <source>
        <strain evidence="6 7">NBRC 111368</strain>
    </source>
</reference>
<dbReference type="GO" id="GO:0016020">
    <property type="term" value="C:membrane"/>
    <property type="evidence" value="ECO:0007669"/>
    <property type="project" value="UniProtKB-SubCell"/>
</dbReference>
<name>A0ABD5RYJ9_9EURY</name>
<feature type="transmembrane region" description="Helical" evidence="5">
    <location>
        <begin position="110"/>
        <end position="133"/>
    </location>
</feature>
<keyword evidence="2 5" id="KW-0812">Transmembrane</keyword>
<keyword evidence="4 5" id="KW-0472">Membrane</keyword>
<dbReference type="EMBL" id="JBHSWU010000171">
    <property type="protein sequence ID" value="MFC6724401.1"/>
    <property type="molecule type" value="Genomic_DNA"/>
</dbReference>
<proteinExistence type="predicted"/>
<evidence type="ECO:0000256" key="1">
    <source>
        <dbReference type="ARBA" id="ARBA00004141"/>
    </source>
</evidence>
<dbReference type="Proteomes" id="UP001596328">
    <property type="component" value="Unassembled WGS sequence"/>
</dbReference>
<organism evidence="6 7">
    <name type="scientific">Halobium palmae</name>
    <dbReference type="NCBI Taxonomy" id="1776492"/>
    <lineage>
        <taxon>Archaea</taxon>
        <taxon>Methanobacteriati</taxon>
        <taxon>Methanobacteriota</taxon>
        <taxon>Stenosarchaea group</taxon>
        <taxon>Halobacteria</taxon>
        <taxon>Halobacteriales</taxon>
        <taxon>Haloferacaceae</taxon>
        <taxon>Halobium</taxon>
    </lineage>
</organism>
<feature type="transmembrane region" description="Helical" evidence="5">
    <location>
        <begin position="187"/>
        <end position="207"/>
    </location>
</feature>
<feature type="transmembrane region" description="Helical" evidence="5">
    <location>
        <begin position="159"/>
        <end position="180"/>
    </location>
</feature>
<dbReference type="Gene3D" id="1.20.1080.10">
    <property type="entry name" value="Glycerol uptake facilitator protein"/>
    <property type="match status" value="1"/>
</dbReference>
<dbReference type="InterPro" id="IPR023271">
    <property type="entry name" value="Aquaporin-like"/>
</dbReference>
<dbReference type="AlphaFoldDB" id="A0ABD5RYJ9"/>
<sequence>MTTQTGKGTILEQLIERGLAEIERSTGGLGLSGLSAGLDIGFGPLLMAAVYTLVHEPWGEPLTTFLVANAYAIGFIFVVMGRSELFTEHTTLAALPVLDRQSSVRGLARLWGLVYAGNIVGGAIFAIPAVLFAPDYEIATRDSFVHLGDTLLGYGMEEFFFAAILAGWMMGLLAWLLSAAQETLSRVFFVWVVTAAIGLLHLPHSIAGNVEIIMAILAGPEYGLGDYVYFIGLSTAGNAVGGVVFVALLKYGHIAVTGED</sequence>